<dbReference type="EMBL" id="JAWLJX010000003">
    <property type="protein sequence ID" value="MDV6261987.1"/>
    <property type="molecule type" value="Genomic_DNA"/>
</dbReference>
<evidence type="ECO:0000313" key="2">
    <source>
        <dbReference type="Proteomes" id="UP001185755"/>
    </source>
</evidence>
<organism evidence="1 2">
    <name type="scientific">Rhodococcoides yunnanense</name>
    <dbReference type="NCBI Taxonomy" id="278209"/>
    <lineage>
        <taxon>Bacteria</taxon>
        <taxon>Bacillati</taxon>
        <taxon>Actinomycetota</taxon>
        <taxon>Actinomycetes</taxon>
        <taxon>Mycobacteriales</taxon>
        <taxon>Nocardiaceae</taxon>
        <taxon>Rhodococcoides</taxon>
    </lineage>
</organism>
<accession>A0ABU4BCR4</accession>
<dbReference type="Proteomes" id="UP001185755">
    <property type="component" value="Unassembled WGS sequence"/>
</dbReference>
<gene>
    <name evidence="1" type="ORF">R3P96_11585</name>
</gene>
<proteinExistence type="predicted"/>
<comment type="caution">
    <text evidence="1">The sequence shown here is derived from an EMBL/GenBank/DDBJ whole genome shotgun (WGS) entry which is preliminary data.</text>
</comment>
<reference evidence="1 2" key="1">
    <citation type="submission" date="2023-10" db="EMBL/GenBank/DDBJ databases">
        <title>Development of a sustainable strategy for remediation of hydrocarbon-contaminated territories based on the waste exchange concept.</title>
        <authorList>
            <person name="Krivoruchko A."/>
        </authorList>
    </citation>
    <scope>NUCLEOTIDE SEQUENCE [LARGE SCALE GENOMIC DNA]</scope>
    <source>
        <strain evidence="1 2">IEGM 1323</strain>
    </source>
</reference>
<protein>
    <submittedName>
        <fullName evidence="1">Uncharacterized protein</fullName>
    </submittedName>
</protein>
<evidence type="ECO:0000313" key="1">
    <source>
        <dbReference type="EMBL" id="MDV6261987.1"/>
    </source>
</evidence>
<dbReference type="RefSeq" id="WP_317564495.1">
    <property type="nucleotide sequence ID" value="NZ_JAWLJX010000003.1"/>
</dbReference>
<name>A0ABU4BCR4_9NOCA</name>
<sequence>MSVGSAPTHRDRCALLFSAAVVISPDFLIGQIGRNAAPGDYFSLGWLAASLGTVAGAVGSSVANREDILGATDGHRELIRRESATKSS</sequence>
<keyword evidence="2" id="KW-1185">Reference proteome</keyword>